<dbReference type="PANTHER" id="PTHR30250">
    <property type="entry name" value="PST FAMILY PREDICTED COLANIC ACID TRANSPORTER"/>
    <property type="match status" value="1"/>
</dbReference>
<feature type="transmembrane region" description="Helical" evidence="6">
    <location>
        <begin position="240"/>
        <end position="265"/>
    </location>
</feature>
<feature type="transmembrane region" description="Helical" evidence="6">
    <location>
        <begin position="422"/>
        <end position="441"/>
    </location>
</feature>
<evidence type="ECO:0000256" key="4">
    <source>
        <dbReference type="ARBA" id="ARBA00022989"/>
    </source>
</evidence>
<feature type="transmembrane region" description="Helical" evidence="6">
    <location>
        <begin position="126"/>
        <end position="144"/>
    </location>
</feature>
<keyword evidence="8" id="KW-1185">Reference proteome</keyword>
<dbReference type="CDD" id="cd13124">
    <property type="entry name" value="MATE_SpoVB_like"/>
    <property type="match status" value="1"/>
</dbReference>
<dbReference type="Proteomes" id="UP000214588">
    <property type="component" value="Unassembled WGS sequence"/>
</dbReference>
<feature type="transmembrane region" description="Helical" evidence="6">
    <location>
        <begin position="491"/>
        <end position="511"/>
    </location>
</feature>
<accession>A0A226C1K0</accession>
<dbReference type="InterPro" id="IPR024923">
    <property type="entry name" value="PG_synth_SpoVB"/>
</dbReference>
<dbReference type="GO" id="GO:0005886">
    <property type="term" value="C:plasma membrane"/>
    <property type="evidence" value="ECO:0007669"/>
    <property type="project" value="UniProtKB-SubCell"/>
</dbReference>
<keyword evidence="4 6" id="KW-1133">Transmembrane helix</keyword>
<dbReference type="AlphaFoldDB" id="A0A226C1K0"/>
<dbReference type="EMBL" id="NIQC01000001">
    <property type="protein sequence ID" value="OWZ84912.1"/>
    <property type="molecule type" value="Genomic_DNA"/>
</dbReference>
<feature type="transmembrane region" description="Helical" evidence="6">
    <location>
        <begin position="7"/>
        <end position="27"/>
    </location>
</feature>
<reference evidence="7 8" key="1">
    <citation type="submission" date="2017-06" db="EMBL/GenBank/DDBJ databases">
        <title>Draft Genome Sequence of Natranaerobius trueperi halophilic, alkalithermophilic bacteria from soda lakes.</title>
        <authorList>
            <person name="Zhao B."/>
        </authorList>
    </citation>
    <scope>NUCLEOTIDE SEQUENCE [LARGE SCALE GENOMIC DNA]</scope>
    <source>
        <strain evidence="7 8">DSM 18760</strain>
    </source>
</reference>
<sequence>MMAEGLFRGAFVLMIAGILSKLMGALYRIPLSRIIGAEGMGLYEMAYPIYSLLLIMAVSGVPIAVSKMVSEQLATEKNQESYRVFIVALLFLLITGSFFSWLMYYLAEPISFQVLGDPRVVYSLRAISPAILIVSLMAAFRGYFQGMKLMTPTAISQVIEQFVRVTTMLILAYILIDRGVSYGAAGATFGAVTGALGGLFAVILLMFFYRKRHFFSFRGLFKALLSTVNLYKSLPLIGRLLTIAIPVSLGALVIPIMQTIDAIIIPQRLQFAGFEEAEATHLYGLLSGMALRLVSIPSTFSLALGTTLVPALSESNVLAGKRRVNYQLLKALRLNFILVIPAAIGLFIMAPRLTLLLFDYKEAGEPLRYLAFGTIFLSLQQVTAYALQGLGLTPYPVKNLCYGALINILINYHLTAIPEINIIGGAIGTCSGFFVASVFNIRDLRRHGKVGMGLVSIIKKPIFASVLMGGIIYYFQPIIDNIIAHTNISTIFGVCLGMMSYCAIMIGIRGITDKDLESIPKIGPQLSNVVLKIRWWSS</sequence>
<feature type="transmembrane region" description="Helical" evidence="6">
    <location>
        <begin position="85"/>
        <end position="106"/>
    </location>
</feature>
<keyword evidence="2" id="KW-1003">Cell membrane</keyword>
<dbReference type="PIRSF" id="PIRSF038958">
    <property type="entry name" value="PG_synth_SpoVB"/>
    <property type="match status" value="1"/>
</dbReference>
<evidence type="ECO:0000313" key="8">
    <source>
        <dbReference type="Proteomes" id="UP000214588"/>
    </source>
</evidence>
<evidence type="ECO:0000256" key="5">
    <source>
        <dbReference type="ARBA" id="ARBA00023136"/>
    </source>
</evidence>
<comment type="caution">
    <text evidence="7">The sequence shown here is derived from an EMBL/GenBank/DDBJ whole genome shotgun (WGS) entry which is preliminary data.</text>
</comment>
<dbReference type="InterPro" id="IPR050833">
    <property type="entry name" value="Poly_Biosynth_Transport"/>
</dbReference>
<evidence type="ECO:0000256" key="3">
    <source>
        <dbReference type="ARBA" id="ARBA00022692"/>
    </source>
</evidence>
<feature type="transmembrane region" description="Helical" evidence="6">
    <location>
        <begin position="182"/>
        <end position="209"/>
    </location>
</feature>
<keyword evidence="5 6" id="KW-0472">Membrane</keyword>
<evidence type="ECO:0000256" key="2">
    <source>
        <dbReference type="ARBA" id="ARBA00022475"/>
    </source>
</evidence>
<protein>
    <submittedName>
        <fullName evidence="7">Polysaccharide biosynthesis protein</fullName>
    </submittedName>
</protein>
<evidence type="ECO:0000256" key="6">
    <source>
        <dbReference type="SAM" id="Phobius"/>
    </source>
</evidence>
<feature type="transmembrane region" description="Helical" evidence="6">
    <location>
        <begin position="462"/>
        <end position="479"/>
    </location>
</feature>
<organism evidence="7 8">
    <name type="scientific">Natranaerobius trueperi</name>
    <dbReference type="NCBI Taxonomy" id="759412"/>
    <lineage>
        <taxon>Bacteria</taxon>
        <taxon>Bacillati</taxon>
        <taxon>Bacillota</taxon>
        <taxon>Clostridia</taxon>
        <taxon>Natranaerobiales</taxon>
        <taxon>Natranaerobiaceae</taxon>
        <taxon>Natranaerobius</taxon>
    </lineage>
</organism>
<gene>
    <name evidence="7" type="ORF">CDO51_00465</name>
</gene>
<evidence type="ECO:0000313" key="7">
    <source>
        <dbReference type="EMBL" id="OWZ84912.1"/>
    </source>
</evidence>
<feature type="transmembrane region" description="Helical" evidence="6">
    <location>
        <begin position="47"/>
        <end position="65"/>
    </location>
</feature>
<comment type="subcellular location">
    <subcellularLocation>
        <location evidence="1">Cell membrane</location>
        <topology evidence="1">Multi-pass membrane protein</topology>
    </subcellularLocation>
</comment>
<dbReference type="OrthoDB" id="9775950at2"/>
<feature type="transmembrane region" description="Helical" evidence="6">
    <location>
        <begin position="332"/>
        <end position="349"/>
    </location>
</feature>
<proteinExistence type="predicted"/>
<feature type="transmembrane region" description="Helical" evidence="6">
    <location>
        <begin position="369"/>
        <end position="387"/>
    </location>
</feature>
<name>A0A226C1K0_9FIRM</name>
<dbReference type="Pfam" id="PF01943">
    <property type="entry name" value="Polysacc_synt"/>
    <property type="match status" value="1"/>
</dbReference>
<keyword evidence="3 6" id="KW-0812">Transmembrane</keyword>
<feature type="transmembrane region" description="Helical" evidence="6">
    <location>
        <begin position="285"/>
        <end position="312"/>
    </location>
</feature>
<dbReference type="PANTHER" id="PTHR30250:SF21">
    <property type="entry name" value="LIPID II FLIPPASE MURJ"/>
    <property type="match status" value="1"/>
</dbReference>
<feature type="transmembrane region" description="Helical" evidence="6">
    <location>
        <begin position="399"/>
        <end position="416"/>
    </location>
</feature>
<evidence type="ECO:0000256" key="1">
    <source>
        <dbReference type="ARBA" id="ARBA00004651"/>
    </source>
</evidence>
<dbReference type="InterPro" id="IPR002797">
    <property type="entry name" value="Polysacc_synth"/>
</dbReference>
<dbReference type="RefSeq" id="WP_089022336.1">
    <property type="nucleotide sequence ID" value="NZ_NIQC01000001.1"/>
</dbReference>
<feature type="transmembrane region" description="Helical" evidence="6">
    <location>
        <begin position="156"/>
        <end position="176"/>
    </location>
</feature>